<evidence type="ECO:0000256" key="1">
    <source>
        <dbReference type="ARBA" id="ARBA00004459"/>
    </source>
</evidence>
<keyword evidence="8" id="KW-0762">Sugar transport</keyword>
<keyword evidence="9" id="KW-1185">Reference proteome</keyword>
<evidence type="ECO:0000256" key="4">
    <source>
        <dbReference type="ARBA" id="ARBA00023139"/>
    </source>
</evidence>
<dbReference type="RefSeq" id="WP_162350520.1">
    <property type="nucleotide sequence ID" value="NZ_QOVG01000009.1"/>
</dbReference>
<protein>
    <submittedName>
        <fullName evidence="8">Sugar transporter</fullName>
    </submittedName>
</protein>
<evidence type="ECO:0000313" key="8">
    <source>
        <dbReference type="EMBL" id="NDK39866.1"/>
    </source>
</evidence>
<keyword evidence="8" id="KW-0813">Transport</keyword>
<comment type="caution">
    <text evidence="8">The sequence shown here is derived from an EMBL/GenBank/DDBJ whole genome shotgun (WGS) entry which is preliminary data.</text>
</comment>
<evidence type="ECO:0000256" key="5">
    <source>
        <dbReference type="ARBA" id="ARBA00023237"/>
    </source>
</evidence>
<comment type="subcellular location">
    <subcellularLocation>
        <location evidence="1">Cell outer membrane</location>
        <topology evidence="1">Lipid-anchor</topology>
    </subcellularLocation>
</comment>
<dbReference type="InterPro" id="IPR032831">
    <property type="entry name" value="LptM_cons"/>
</dbReference>
<keyword evidence="6" id="KW-0449">Lipoprotein</keyword>
<name>A0ABX0AK35_9GAMM</name>
<evidence type="ECO:0000256" key="7">
    <source>
        <dbReference type="SAM" id="MobiDB-lite"/>
    </source>
</evidence>
<keyword evidence="4" id="KW-0564">Palmitate</keyword>
<keyword evidence="2" id="KW-0732">Signal</keyword>
<evidence type="ECO:0000256" key="3">
    <source>
        <dbReference type="ARBA" id="ARBA00023136"/>
    </source>
</evidence>
<proteinExistence type="predicted"/>
<evidence type="ECO:0000313" key="9">
    <source>
        <dbReference type="Proteomes" id="UP001429354"/>
    </source>
</evidence>
<keyword evidence="5" id="KW-0998">Cell outer membrane</keyword>
<reference evidence="8 9" key="1">
    <citation type="submission" date="2018-07" db="EMBL/GenBank/DDBJ databases">
        <title>Whole genome Sequencing of Pseudoxanthomonas gei KCTC 32298 (T).</title>
        <authorList>
            <person name="Kumar S."/>
            <person name="Bansal K."/>
            <person name="Kaur A."/>
            <person name="Patil P."/>
            <person name="Sharma S."/>
            <person name="Patil P.B."/>
        </authorList>
    </citation>
    <scope>NUCLEOTIDE SEQUENCE [LARGE SCALE GENOMIC DNA]</scope>
    <source>
        <strain evidence="8 9">KCTC 32298</strain>
    </source>
</reference>
<dbReference type="Proteomes" id="UP001429354">
    <property type="component" value="Unassembled WGS sequence"/>
</dbReference>
<dbReference type="NCBIfam" id="NF047847">
    <property type="entry name" value="SS_mature_LptM"/>
    <property type="match status" value="1"/>
</dbReference>
<dbReference type="PROSITE" id="PS51257">
    <property type="entry name" value="PROKAR_LIPOPROTEIN"/>
    <property type="match status" value="1"/>
</dbReference>
<dbReference type="EMBL" id="QOVG01000009">
    <property type="protein sequence ID" value="NDK39866.1"/>
    <property type="molecule type" value="Genomic_DNA"/>
</dbReference>
<accession>A0ABX0AK35</accession>
<gene>
    <name evidence="8" type="ORF">DT603_13565</name>
</gene>
<evidence type="ECO:0000256" key="2">
    <source>
        <dbReference type="ARBA" id="ARBA00022729"/>
    </source>
</evidence>
<feature type="region of interest" description="Disordered" evidence="7">
    <location>
        <begin position="33"/>
        <end position="75"/>
    </location>
</feature>
<evidence type="ECO:0000256" key="6">
    <source>
        <dbReference type="ARBA" id="ARBA00023288"/>
    </source>
</evidence>
<sequence length="75" mass="7687">MTTFLRFALASSVFVLLAGCGAKGPLILPEKAAPIGMPADEPTDNTPQIDAPAPTPADEQADDAVEDPAPPAKDE</sequence>
<keyword evidence="3" id="KW-0472">Membrane</keyword>
<organism evidence="8 9">
    <name type="scientific">Pseudoxanthomonas gei</name>
    <dbReference type="NCBI Taxonomy" id="1383030"/>
    <lineage>
        <taxon>Bacteria</taxon>
        <taxon>Pseudomonadati</taxon>
        <taxon>Pseudomonadota</taxon>
        <taxon>Gammaproteobacteria</taxon>
        <taxon>Lysobacterales</taxon>
        <taxon>Lysobacteraceae</taxon>
        <taxon>Pseudoxanthomonas</taxon>
    </lineage>
</organism>